<accession>A4GID8</accession>
<dbReference type="AlphaFoldDB" id="A4GID8"/>
<evidence type="ECO:0000313" key="2">
    <source>
        <dbReference type="EMBL" id="ABL60948.1"/>
    </source>
</evidence>
<proteinExistence type="inferred from homology"/>
<protein>
    <recommendedName>
        <fullName evidence="3">Polymer-forming cytoskeletal protein</fullName>
    </recommendedName>
</protein>
<gene>
    <name evidence="2" type="ORF">ALOHA_HF1019P19.11</name>
</gene>
<sequence length="112" mass="11671">MSDSTYIGVDLKLTGVFHAPGQTVVIAGRFEGEMTAGSVEITKEAVFEGLVRATEMDIAGRFNGVLETDHLTVSEQAVVAGEMVAHALSVDAGADISGTVRRKPDQTSSSSS</sequence>
<reference evidence="2" key="1">
    <citation type="journal article" date="2007" name="Environ. Microbiol.">
        <title>Proteorhodopsin photosystem gene clusters exhibit co-evolutionary trends and shared ancestry among diverse marine microbial phyla.</title>
        <authorList>
            <person name="McCarren J."/>
            <person name="Delong E.F."/>
        </authorList>
    </citation>
    <scope>NUCLEOTIDE SEQUENCE</scope>
</reference>
<dbReference type="PANTHER" id="PTHR35024:SF4">
    <property type="entry name" value="POLYMER-FORMING CYTOSKELETAL PROTEIN"/>
    <property type="match status" value="1"/>
</dbReference>
<dbReference type="Pfam" id="PF04519">
    <property type="entry name" value="Bactofilin"/>
    <property type="match status" value="1"/>
</dbReference>
<name>A4GID8_9BACT</name>
<evidence type="ECO:0008006" key="3">
    <source>
        <dbReference type="Google" id="ProtNLM"/>
    </source>
</evidence>
<dbReference type="InterPro" id="IPR007607">
    <property type="entry name" value="BacA/B"/>
</dbReference>
<evidence type="ECO:0000256" key="1">
    <source>
        <dbReference type="ARBA" id="ARBA00044755"/>
    </source>
</evidence>
<comment type="similarity">
    <text evidence="1">Belongs to the bactofilin family.</text>
</comment>
<dbReference type="PANTHER" id="PTHR35024">
    <property type="entry name" value="HYPOTHETICAL CYTOSOLIC PROTEIN"/>
    <property type="match status" value="1"/>
</dbReference>
<organism evidence="2">
    <name type="scientific">uncultured marine bacterium HF10_19P19</name>
    <dbReference type="NCBI Taxonomy" id="413067"/>
    <lineage>
        <taxon>Bacteria</taxon>
        <taxon>environmental samples</taxon>
    </lineage>
</organism>
<dbReference type="EMBL" id="EF100190">
    <property type="protein sequence ID" value="ABL60948.1"/>
    <property type="molecule type" value="Genomic_DNA"/>
</dbReference>
<reference evidence="2" key="2">
    <citation type="journal article" date="2007" name="Proc. Natl. Acad. Sci. U.S.A.">
        <title>Proteorhodopsin photosystem gene expression enables photophosphorylation in a heterologous host.</title>
        <authorList>
            <person name="Martinez A."/>
            <person name="Bradley A.S."/>
            <person name="Waldbauer J.R."/>
            <person name="Summons R.E."/>
            <person name="Delong E.F."/>
        </authorList>
    </citation>
    <scope>NUCLEOTIDE SEQUENCE</scope>
</reference>